<reference evidence="3" key="1">
    <citation type="submission" date="2016-10" db="EMBL/GenBank/DDBJ databases">
        <authorList>
            <person name="Varghese N."/>
            <person name="Submissions S."/>
        </authorList>
    </citation>
    <scope>NUCLEOTIDE SEQUENCE [LARGE SCALE GENOMIC DNA]</scope>
    <source>
        <strain evidence="3">DSM 5918</strain>
    </source>
</reference>
<dbReference type="EMBL" id="FORX01000002">
    <property type="protein sequence ID" value="SFJ35879.1"/>
    <property type="molecule type" value="Genomic_DNA"/>
</dbReference>
<sequence>MENWEQALAARNDLNVYGDNALGLFALALRYQIDDLHSVAAESITDGSDDKKCDILHIDLEEEIAVIAQCYTCAKQKQSAPANKASDLNTAIGWLLQRQLKDLPVRLKQLAQELRTAIEDGQIRHLQFWYIHNLPESDNVKNELKTVEASAKAALTSMTNASKVQVSAHEVGRGRFEEWYNDTLSPILVSDTIEIEIEGGFEVKGDNWRAYVAPIPARVLSILYRKHKSKLFSANVRDYLGSRKSDANINNGIKKSAETSPGDFWVYNNGITVLVNSFELIKKGKKNKLKINGISIVNGAQTTGAIGSLGKLPNHRVMVPARFVQAPDSELVRNVIQFNNSQNKITASDFRSTDRIQKRLKEQIAQIIDAEYEGGRRGGHSDVISRSKKLLPSYTVGQALAAFHGDPVVAYNQKSNIWVSDKLYARYFPEDVTGAHVVFAYSLLRAVEEEKQELVVKFKAKPNSLTSQEDTLLEYFRHRGSTYLLVSAIAGALETIIGHKIPNRFKTSFDDKTSPVEGARYWSQIVKVTSPFSPQLSEAFSDGLKNSEKVNTAQNTFRSLVQATSVANSSVFQKFKKYVSISKK</sequence>
<organism evidence="2 3">
    <name type="scientific">Desulfomicrobium apsheronum</name>
    <dbReference type="NCBI Taxonomy" id="52560"/>
    <lineage>
        <taxon>Bacteria</taxon>
        <taxon>Pseudomonadati</taxon>
        <taxon>Thermodesulfobacteriota</taxon>
        <taxon>Desulfovibrionia</taxon>
        <taxon>Desulfovibrionales</taxon>
        <taxon>Desulfomicrobiaceae</taxon>
        <taxon>Desulfomicrobium</taxon>
    </lineage>
</organism>
<accession>A0A1I3QQR0</accession>
<proteinExistence type="predicted"/>
<keyword evidence="3" id="KW-1185">Reference proteome</keyword>
<dbReference type="InterPro" id="IPR018891">
    <property type="entry name" value="AIPR_C"/>
</dbReference>
<dbReference type="OrthoDB" id="9806213at2"/>
<evidence type="ECO:0000313" key="3">
    <source>
        <dbReference type="Proteomes" id="UP000198635"/>
    </source>
</evidence>
<protein>
    <submittedName>
        <fullName evidence="2">AIPR protein</fullName>
    </submittedName>
</protein>
<dbReference type="Proteomes" id="UP000198635">
    <property type="component" value="Unassembled WGS sequence"/>
</dbReference>
<dbReference type="Pfam" id="PF10592">
    <property type="entry name" value="AIPR"/>
    <property type="match status" value="1"/>
</dbReference>
<evidence type="ECO:0000259" key="1">
    <source>
        <dbReference type="Pfam" id="PF10592"/>
    </source>
</evidence>
<feature type="domain" description="Abortive phage infection protein C-terminal" evidence="1">
    <location>
        <begin position="232"/>
        <end position="449"/>
    </location>
</feature>
<dbReference type="STRING" id="52560.SAMN04488082_102411"/>
<dbReference type="RefSeq" id="WP_092372857.1">
    <property type="nucleotide sequence ID" value="NZ_FORX01000002.1"/>
</dbReference>
<dbReference type="AlphaFoldDB" id="A0A1I3QQR0"/>
<name>A0A1I3QQR0_9BACT</name>
<evidence type="ECO:0000313" key="2">
    <source>
        <dbReference type="EMBL" id="SFJ35879.1"/>
    </source>
</evidence>
<gene>
    <name evidence="2" type="ORF">SAMN04488082_102411</name>
</gene>